<dbReference type="SMART" id="SM00228">
    <property type="entry name" value="PDZ"/>
    <property type="match status" value="1"/>
</dbReference>
<dbReference type="EMBL" id="OE839662">
    <property type="protein sequence ID" value="CAD7588097.1"/>
    <property type="molecule type" value="Genomic_DNA"/>
</dbReference>
<feature type="compositionally biased region" description="Basic and acidic residues" evidence="1">
    <location>
        <begin position="322"/>
        <end position="350"/>
    </location>
</feature>
<reference evidence="3" key="1">
    <citation type="submission" date="2020-11" db="EMBL/GenBank/DDBJ databases">
        <authorList>
            <person name="Tran Van P."/>
        </authorList>
    </citation>
    <scope>NUCLEOTIDE SEQUENCE</scope>
</reference>
<feature type="compositionally biased region" description="Polar residues" evidence="1">
    <location>
        <begin position="538"/>
        <end position="549"/>
    </location>
</feature>
<feature type="region of interest" description="Disordered" evidence="1">
    <location>
        <begin position="455"/>
        <end position="501"/>
    </location>
</feature>
<evidence type="ECO:0000313" key="3">
    <source>
        <dbReference type="EMBL" id="CAD7588097.1"/>
    </source>
</evidence>
<feature type="compositionally biased region" description="Basic and acidic residues" evidence="1">
    <location>
        <begin position="478"/>
        <end position="501"/>
    </location>
</feature>
<feature type="domain" description="PDZ" evidence="2">
    <location>
        <begin position="599"/>
        <end position="673"/>
    </location>
</feature>
<feature type="compositionally biased region" description="Basic and acidic residues" evidence="1">
    <location>
        <begin position="550"/>
        <end position="572"/>
    </location>
</feature>
<feature type="compositionally biased region" description="Acidic residues" evidence="1">
    <location>
        <begin position="219"/>
        <end position="231"/>
    </location>
</feature>
<dbReference type="PROSITE" id="PS50106">
    <property type="entry name" value="PDZ"/>
    <property type="match status" value="1"/>
</dbReference>
<proteinExistence type="predicted"/>
<dbReference type="CDD" id="cd06759">
    <property type="entry name" value="PDZ3_PDZD2-PDZ1_hPro-IL-16-like"/>
    <property type="match status" value="1"/>
</dbReference>
<evidence type="ECO:0000256" key="1">
    <source>
        <dbReference type="SAM" id="MobiDB-lite"/>
    </source>
</evidence>
<dbReference type="AlphaFoldDB" id="A0A7R9JRM7"/>
<feature type="compositionally biased region" description="Low complexity" evidence="1">
    <location>
        <begin position="466"/>
        <end position="476"/>
    </location>
</feature>
<dbReference type="Pfam" id="PF00595">
    <property type="entry name" value="PDZ"/>
    <property type="match status" value="1"/>
</dbReference>
<feature type="compositionally biased region" description="Low complexity" evidence="1">
    <location>
        <begin position="293"/>
        <end position="306"/>
    </location>
</feature>
<feature type="region of interest" description="Disordered" evidence="1">
    <location>
        <begin position="180"/>
        <end position="350"/>
    </location>
</feature>
<accession>A0A7R9JRM7</accession>
<feature type="compositionally biased region" description="Basic and acidic residues" evidence="1">
    <location>
        <begin position="248"/>
        <end position="266"/>
    </location>
</feature>
<feature type="compositionally biased region" description="Polar residues" evidence="1">
    <location>
        <begin position="515"/>
        <end position="530"/>
    </location>
</feature>
<dbReference type="SUPFAM" id="SSF50156">
    <property type="entry name" value="PDZ domain-like"/>
    <property type="match status" value="1"/>
</dbReference>
<feature type="compositionally biased region" description="Polar residues" evidence="1">
    <location>
        <begin position="406"/>
        <end position="417"/>
    </location>
</feature>
<feature type="region of interest" description="Disordered" evidence="1">
    <location>
        <begin position="515"/>
        <end position="579"/>
    </location>
</feature>
<feature type="compositionally biased region" description="Polar residues" evidence="1">
    <location>
        <begin position="269"/>
        <end position="282"/>
    </location>
</feature>
<feature type="compositionally biased region" description="Polar residues" evidence="1">
    <location>
        <begin position="455"/>
        <end position="464"/>
    </location>
</feature>
<gene>
    <name evidence="3" type="ORF">TGEB3V08_LOCUS2208</name>
</gene>
<dbReference type="PANTHER" id="PTHR11324:SF16">
    <property type="entry name" value="PDZ DOMAIN-CONTAINING PROTEIN 2"/>
    <property type="match status" value="1"/>
</dbReference>
<feature type="region of interest" description="Disordered" evidence="1">
    <location>
        <begin position="388"/>
        <end position="421"/>
    </location>
</feature>
<dbReference type="PANTHER" id="PTHR11324">
    <property type="entry name" value="IL16-RELATED"/>
    <property type="match status" value="1"/>
</dbReference>
<sequence length="700" mass="77992">MTRRSWFDPGWERVFSKRSPKALFYAGHIAARFRMKRRQLPVISTIINVPALAWIRNGITISNVSNRDSNLNLPVTGNPVPNKKDTLNHVITDADLAVWNKSISQRWRRLRRRCSSFTSPSPGVSSQREHLLEASPHARVLATPPPSMPPAHDAPSPRPHMFPDMQQLLRSKLNRLHAGLRKRRAVSVHEVPTAGRPHPTFYVPSPLTKSSTEHRLREEDTDPEEDEEDYDENLKGGPVSLPPYAFRDPADIEPPRTDHIQTDNRQRKLSSSCSSGRLTATPTEDVDRRSTDSNRSSSGSSTSSGRTSRRDGAPRPSVSPYRTRDGRPSTPTHCDHGYHSIESHHAPEPVEYERVYRDDRLHGHLYKSSHGSTNNGRSKNLLKDFERTESNAHHRSQNGDGKPCVSTLSSRSQPTSRSCRRWSMADTYDVEESGGQQGRIRNSFVIGGGVSSTISNGHAFTPTDSGPPSLLFPSPLETTKEVEESPGERERTPKDPEFQDKKKQLIQQLTQALCEAKSSQGKSKGLNTRLSKGHRSSHNLSAASTQRQEAMTRRIKEDDKQQEVERVNHPPEEVTEEEEESKFCTLPRHGGSAAFTILSVAFTKGPGHKGLGFSIVGGRDSPKGNMGIYVKTVFPSGQAAENGRLKEGDEILAVNGKALHGLSHQEAITVFKDIKSGQVVLHIGRRVPKRRREPLQRPLA</sequence>
<dbReference type="Gene3D" id="2.30.42.10">
    <property type="match status" value="1"/>
</dbReference>
<evidence type="ECO:0000259" key="2">
    <source>
        <dbReference type="PROSITE" id="PS50106"/>
    </source>
</evidence>
<dbReference type="InterPro" id="IPR001478">
    <property type="entry name" value="PDZ"/>
</dbReference>
<protein>
    <recommendedName>
        <fullName evidence="2">PDZ domain-containing protein</fullName>
    </recommendedName>
</protein>
<dbReference type="InterPro" id="IPR036034">
    <property type="entry name" value="PDZ_sf"/>
</dbReference>
<name>A0A7R9JRM7_TIMGE</name>
<organism evidence="3">
    <name type="scientific">Timema genevievae</name>
    <name type="common">Walking stick</name>
    <dbReference type="NCBI Taxonomy" id="629358"/>
    <lineage>
        <taxon>Eukaryota</taxon>
        <taxon>Metazoa</taxon>
        <taxon>Ecdysozoa</taxon>
        <taxon>Arthropoda</taxon>
        <taxon>Hexapoda</taxon>
        <taxon>Insecta</taxon>
        <taxon>Pterygota</taxon>
        <taxon>Neoptera</taxon>
        <taxon>Polyneoptera</taxon>
        <taxon>Phasmatodea</taxon>
        <taxon>Timematodea</taxon>
        <taxon>Timematoidea</taxon>
        <taxon>Timematidae</taxon>
        <taxon>Timema</taxon>
    </lineage>
</organism>